<evidence type="ECO:0000313" key="3">
    <source>
        <dbReference type="EMBL" id="EGU55277.1"/>
    </source>
</evidence>
<dbReference type="Proteomes" id="UP000030071">
    <property type="component" value="Plasmid p57"/>
</dbReference>
<dbReference type="InterPro" id="IPR014121">
    <property type="entry name" value="TraN_Ftype"/>
</dbReference>
<dbReference type="RefSeq" id="WP_004744665.1">
    <property type="nucleotide sequence ID" value="NZ_AFWI01000146.1"/>
</dbReference>
<dbReference type="GeneID" id="23448100"/>
<name>F9T580_9VIBR</name>
<protein>
    <submittedName>
        <fullName evidence="3">Conjugal transfer mating pair stabilization protein TraN</fullName>
    </submittedName>
    <submittedName>
        <fullName evidence="2">Conjugal transfer protein TraN</fullName>
    </submittedName>
</protein>
<organism evidence="2 5">
    <name type="scientific">Vibrio tubiashii ATCC 19109</name>
    <dbReference type="NCBI Taxonomy" id="1051646"/>
    <lineage>
        <taxon>Bacteria</taxon>
        <taxon>Pseudomonadati</taxon>
        <taxon>Pseudomonadota</taxon>
        <taxon>Gammaproteobacteria</taxon>
        <taxon>Vibrionales</taxon>
        <taxon>Vibrionaceae</taxon>
        <taxon>Vibrio</taxon>
        <taxon>Vibrio oreintalis group</taxon>
    </lineage>
</organism>
<reference evidence="2 5" key="3">
    <citation type="submission" date="2014-08" db="EMBL/GenBank/DDBJ databases">
        <title>First Complete Genome Sequence of the Shellfish Pathogen Vibrio tubiashii.</title>
        <authorList>
            <person name="Richards G.P."/>
            <person name="Needleman D.S."/>
            <person name="Watson M.A."/>
            <person name="Bono J.L."/>
        </authorList>
    </citation>
    <scope>NUCLEOTIDE SEQUENCE [LARGE SCALE GENOMIC DNA]</scope>
    <source>
        <strain evidence="2 5">ATCC 19109</strain>
        <plasmid evidence="2">p57</plasmid>
        <plasmid evidence="5">Plasmid p57</plasmid>
    </source>
</reference>
<dbReference type="Proteomes" id="UP000003836">
    <property type="component" value="Unassembled WGS sequence"/>
</dbReference>
<gene>
    <name evidence="2" type="ORF">IX91_25590</name>
    <name evidence="3" type="ORF">VITU9109_21064</name>
</gene>
<dbReference type="eggNOG" id="ENOG502Z9Z1">
    <property type="taxonomic scope" value="Bacteria"/>
</dbReference>
<dbReference type="EMBL" id="CP009358">
    <property type="protein sequence ID" value="AIW17433.1"/>
    <property type="molecule type" value="Genomic_DNA"/>
</dbReference>
<keyword evidence="2" id="KW-0614">Plasmid</keyword>
<dbReference type="HOGENOM" id="CLU_015924_1_0_6"/>
<dbReference type="PATRIC" id="fig|1051646.9.peg.5128"/>
<evidence type="ECO:0000313" key="5">
    <source>
        <dbReference type="Proteomes" id="UP000030071"/>
    </source>
</evidence>
<proteinExistence type="predicted"/>
<accession>F9T580</accession>
<dbReference type="EMBL" id="AFWI01000146">
    <property type="protein sequence ID" value="EGU55277.1"/>
    <property type="molecule type" value="Genomic_DNA"/>
</dbReference>
<dbReference type="AlphaFoldDB" id="F9T580"/>
<keyword evidence="4" id="KW-1185">Reference proteome</keyword>
<evidence type="ECO:0000256" key="1">
    <source>
        <dbReference type="SAM" id="SignalP"/>
    </source>
</evidence>
<dbReference type="KEGG" id="vtu:IX91_25590"/>
<feature type="chain" id="PRO_5003393963" evidence="1">
    <location>
        <begin position="19"/>
        <end position="582"/>
    </location>
</feature>
<dbReference type="Pfam" id="PF06986">
    <property type="entry name" value="F_T4SS_TraN"/>
    <property type="match status" value="1"/>
</dbReference>
<dbReference type="NCBIfam" id="TIGR02750">
    <property type="entry name" value="TraN_Ftype"/>
    <property type="match status" value="1"/>
</dbReference>
<evidence type="ECO:0000313" key="4">
    <source>
        <dbReference type="Proteomes" id="UP000003836"/>
    </source>
</evidence>
<reference evidence="3 4" key="2">
    <citation type="journal article" date="2012" name="Int. J. Syst. Evol. Microbiol.">
        <title>Vibrio caribbeanicus sp. nov., isolated from the marine sponge Scleritoderma cyanea.</title>
        <authorList>
            <person name="Hoffmann M."/>
            <person name="Monday S.R."/>
            <person name="Allard M.W."/>
            <person name="Strain E.A."/>
            <person name="Whittaker P."/>
            <person name="Naum M."/>
            <person name="McCarthy P.J."/>
            <person name="Lopez J.V."/>
            <person name="Fischer M."/>
            <person name="Brown E.W."/>
        </authorList>
    </citation>
    <scope>NUCLEOTIDE SEQUENCE [LARGE SCALE GENOMIC DNA]</scope>
    <source>
        <strain evidence="3 4">ATCC 19109</strain>
    </source>
</reference>
<sequence>MNKALTLSLIFLTFFAFANQEQSFNDTANWAKQTSKSMLTPNNIPLNVNDYCKDATCQAQVANPNEKSLNDGNMEAKAAQAFASNDLAQGISKNTNKPRPDFKNDQKMRYALIGQENAFEISHDKSNKYVNCDNGNQCLFDDYEKVCHSPTKTPVPCYKTPQFIPDVIAVSWTCSSGTLEGTRCVTRRNECRLDASNFSSDTHTTTCNNNGERTTVWRWDGRNVSPSQGFWRGYFGGKSHSAWDCSRDRNGYSDTYSYAICTTLSYYHNATPVCPSGYTRVGYQCVKNALSWKKDCSLIKECAVVSERCVEGPGYRTINGVSTYLPCWKYEVLHECDLPDNCGQFSECRDGKRECSLKQNGVCIEEKVTKICTKKTCRTVTLNCGEQSFCLDGECYDSTPTLNGDFDKSAAALAALGEAAKGLGDPPKIFTGKPMQCSIKIGGIANCCKDGGWGTDIGLTSCDEDEKSLGRAKEKGLTLYIGEYCAEKVLGACIRKKRTYCAYDSKLGKIIQEQGAISQLGKTLGSAEEPTCAALTPEELGQINFDRIDFSEFYPELHSRINLPDPNVIKQRIQSSVAGDSN</sequence>
<reference evidence="3" key="1">
    <citation type="submission" date="2011-08" db="EMBL/GenBank/DDBJ databases">
        <authorList>
            <person name="Hoffman M."/>
            <person name="Strain E.A."/>
            <person name="Brown E."/>
            <person name="Allard M.W."/>
        </authorList>
    </citation>
    <scope>NUCLEOTIDE SEQUENCE</scope>
    <source>
        <strain evidence="3">ATCC 19109</strain>
    </source>
</reference>
<keyword evidence="1" id="KW-0732">Signal</keyword>
<feature type="signal peptide" evidence="1">
    <location>
        <begin position="1"/>
        <end position="18"/>
    </location>
</feature>
<evidence type="ECO:0000313" key="2">
    <source>
        <dbReference type="EMBL" id="AIW17433.1"/>
    </source>
</evidence>
<geneLocation type="plasmid" evidence="2 5">
    <name>p57</name>
</geneLocation>